<organism evidence="12 13">
    <name type="scientific">Siminovitchia terrae</name>
    <name type="common">Bacillus terrae</name>
    <dbReference type="NCBI Taxonomy" id="1914933"/>
    <lineage>
        <taxon>Bacteria</taxon>
        <taxon>Bacillati</taxon>
        <taxon>Bacillota</taxon>
        <taxon>Bacilli</taxon>
        <taxon>Bacillales</taxon>
        <taxon>Bacillaceae</taxon>
        <taxon>Siminovitchia</taxon>
    </lineage>
</organism>
<proteinExistence type="inferred from homology"/>
<feature type="transmembrane region" description="Helical" evidence="9">
    <location>
        <begin position="12"/>
        <end position="36"/>
    </location>
</feature>
<evidence type="ECO:0000256" key="8">
    <source>
        <dbReference type="SAM" id="MobiDB-lite"/>
    </source>
</evidence>
<evidence type="ECO:0000256" key="4">
    <source>
        <dbReference type="ARBA" id="ARBA00022692"/>
    </source>
</evidence>
<evidence type="ECO:0000313" key="14">
    <source>
        <dbReference type="Proteomes" id="UP000680670"/>
    </source>
</evidence>
<dbReference type="PROSITE" id="PS51123">
    <property type="entry name" value="OMPA_2"/>
    <property type="match status" value="1"/>
</dbReference>
<dbReference type="InterPro" id="IPR025713">
    <property type="entry name" value="MotB-like_N_dom"/>
</dbReference>
<evidence type="ECO:0000256" key="2">
    <source>
        <dbReference type="ARBA" id="ARBA00008914"/>
    </source>
</evidence>
<reference evidence="12 13" key="1">
    <citation type="submission" date="2018-12" db="EMBL/GenBank/DDBJ databases">
        <authorList>
            <person name="Sun L."/>
            <person name="Chen Z."/>
        </authorList>
    </citation>
    <scope>NUCLEOTIDE SEQUENCE [LARGE SCALE GENOMIC DNA]</scope>
    <source>
        <strain evidence="12 13">LMG 29736</strain>
    </source>
</reference>
<dbReference type="PANTHER" id="PTHR30329">
    <property type="entry name" value="STATOR ELEMENT OF FLAGELLAR MOTOR COMPLEX"/>
    <property type="match status" value="1"/>
</dbReference>
<comment type="caution">
    <text evidence="12">The sequence shown here is derived from an EMBL/GenBank/DDBJ whole genome shotgun (WGS) entry which is preliminary data.</text>
</comment>
<dbReference type="SUPFAM" id="SSF103088">
    <property type="entry name" value="OmpA-like"/>
    <property type="match status" value="1"/>
</dbReference>
<gene>
    <name evidence="11" type="primary">ytxE</name>
    <name evidence="12" type="ORF">D5F11_014995</name>
    <name evidence="11" type="ORF">J6TS1_09790</name>
</gene>
<dbReference type="OrthoDB" id="9815217at2"/>
<comment type="subcellular location">
    <subcellularLocation>
        <location evidence="1">Cell membrane</location>
        <topology evidence="1">Single-pass membrane protein</topology>
    </subcellularLocation>
</comment>
<evidence type="ECO:0000256" key="5">
    <source>
        <dbReference type="ARBA" id="ARBA00022989"/>
    </source>
</evidence>
<feature type="compositionally biased region" description="Polar residues" evidence="8">
    <location>
        <begin position="46"/>
        <end position="57"/>
    </location>
</feature>
<dbReference type="Proteomes" id="UP000680670">
    <property type="component" value="Unassembled WGS sequence"/>
</dbReference>
<dbReference type="Gene3D" id="3.30.1330.60">
    <property type="entry name" value="OmpA-like domain"/>
    <property type="match status" value="1"/>
</dbReference>
<dbReference type="Proteomes" id="UP000287296">
    <property type="component" value="Unassembled WGS sequence"/>
</dbReference>
<dbReference type="InterPro" id="IPR006665">
    <property type="entry name" value="OmpA-like"/>
</dbReference>
<name>A0A429X6L7_SIMTE</name>
<evidence type="ECO:0000256" key="9">
    <source>
        <dbReference type="SAM" id="Phobius"/>
    </source>
</evidence>
<dbReference type="RefSeq" id="WP_120116936.1">
    <property type="nucleotide sequence ID" value="NZ_BORI01000001.1"/>
</dbReference>
<keyword evidence="3" id="KW-1003">Cell membrane</keyword>
<evidence type="ECO:0000256" key="7">
    <source>
        <dbReference type="PROSITE-ProRule" id="PRU00473"/>
    </source>
</evidence>
<dbReference type="CDD" id="cd07185">
    <property type="entry name" value="OmpA_C-like"/>
    <property type="match status" value="1"/>
</dbReference>
<dbReference type="AlphaFoldDB" id="A0A429X6L7"/>
<keyword evidence="5 9" id="KW-1133">Transmembrane helix</keyword>
<dbReference type="Pfam" id="PF00691">
    <property type="entry name" value="OmpA"/>
    <property type="match status" value="1"/>
</dbReference>
<evidence type="ECO:0000313" key="11">
    <source>
        <dbReference type="EMBL" id="GIN95109.1"/>
    </source>
</evidence>
<sequence>MKRNKFEVPRTTQPWLVTFADLLMVILILFVLLYSYSDTDFESVTDSFQNHNRSSSPEKGGGDGAAGSNEEKSSDDEKESSEGENTVPEEYEDQLEEMIKREKHIKEILDYVKTYAVEHDLEDKMTVTPTEKGIEVVLPEIMLFPSGKADLIKEAELFLNDMAPLIAEISNIIEIEGHTDNRPISTERFPSNWDLSTARANVVIRYLTEKHKLDPDRFKAVGYGEYQPISSNDTDEGRSKNRRVVLIISNEDISK</sequence>
<dbReference type="EMBL" id="BORJ01000002">
    <property type="protein sequence ID" value="GIN95109.1"/>
    <property type="molecule type" value="Genomic_DNA"/>
</dbReference>
<evidence type="ECO:0000256" key="3">
    <source>
        <dbReference type="ARBA" id="ARBA00022475"/>
    </source>
</evidence>
<keyword evidence="6 7" id="KW-0472">Membrane</keyword>
<evidence type="ECO:0000313" key="13">
    <source>
        <dbReference type="Proteomes" id="UP000287296"/>
    </source>
</evidence>
<dbReference type="GO" id="GO:0005886">
    <property type="term" value="C:plasma membrane"/>
    <property type="evidence" value="ECO:0007669"/>
    <property type="project" value="UniProtKB-SubCell"/>
</dbReference>
<keyword evidence="4 9" id="KW-0812">Transmembrane</keyword>
<reference evidence="11 14" key="2">
    <citation type="submission" date="2021-03" db="EMBL/GenBank/DDBJ databases">
        <title>Antimicrobial resistance genes in bacteria isolated from Japanese honey, and their potential for conferring macrolide and lincosamide resistance in the American foulbrood pathogen Paenibacillus larvae.</title>
        <authorList>
            <person name="Okamoto M."/>
            <person name="Kumagai M."/>
            <person name="Kanamori H."/>
            <person name="Takamatsu D."/>
        </authorList>
    </citation>
    <scope>NUCLEOTIDE SEQUENCE [LARGE SCALE GENOMIC DNA]</scope>
    <source>
        <strain evidence="11 14">J6TS1</strain>
    </source>
</reference>
<comment type="similarity">
    <text evidence="2">Belongs to the MotB family.</text>
</comment>
<dbReference type="Pfam" id="PF13677">
    <property type="entry name" value="MotB_plug"/>
    <property type="match status" value="1"/>
</dbReference>
<dbReference type="EMBL" id="QYTW02000015">
    <property type="protein sequence ID" value="RST58950.1"/>
    <property type="molecule type" value="Genomic_DNA"/>
</dbReference>
<accession>A0A429X6L7</accession>
<feature type="domain" description="OmpA-like" evidence="10">
    <location>
        <begin position="131"/>
        <end position="252"/>
    </location>
</feature>
<dbReference type="PANTHER" id="PTHR30329:SF21">
    <property type="entry name" value="LIPOPROTEIN YIAD-RELATED"/>
    <property type="match status" value="1"/>
</dbReference>
<keyword evidence="14" id="KW-1185">Reference proteome</keyword>
<evidence type="ECO:0000259" key="10">
    <source>
        <dbReference type="PROSITE" id="PS51123"/>
    </source>
</evidence>
<evidence type="ECO:0000256" key="6">
    <source>
        <dbReference type="ARBA" id="ARBA00023136"/>
    </source>
</evidence>
<dbReference type="InterPro" id="IPR036737">
    <property type="entry name" value="OmpA-like_sf"/>
</dbReference>
<protein>
    <recommendedName>
        <fullName evidence="10">OmpA-like domain-containing protein</fullName>
    </recommendedName>
</protein>
<dbReference type="InterPro" id="IPR050330">
    <property type="entry name" value="Bact_OuterMem_StrucFunc"/>
</dbReference>
<feature type="region of interest" description="Disordered" evidence="8">
    <location>
        <begin position="46"/>
        <end position="92"/>
    </location>
</feature>
<evidence type="ECO:0000313" key="12">
    <source>
        <dbReference type="EMBL" id="RST58950.1"/>
    </source>
</evidence>
<evidence type="ECO:0000256" key="1">
    <source>
        <dbReference type="ARBA" id="ARBA00004162"/>
    </source>
</evidence>